<comment type="caution">
    <text evidence="2">The sequence shown here is derived from an EMBL/GenBank/DDBJ whole genome shotgun (WGS) entry which is preliminary data.</text>
</comment>
<organism evidence="2 3">
    <name type="scientific">Clavibacter michiganensis subsp. michiganensis</name>
    <dbReference type="NCBI Taxonomy" id="33013"/>
    <lineage>
        <taxon>Bacteria</taxon>
        <taxon>Bacillati</taxon>
        <taxon>Actinomycetota</taxon>
        <taxon>Actinomycetes</taxon>
        <taxon>Micrococcales</taxon>
        <taxon>Microbacteriaceae</taxon>
        <taxon>Clavibacter</taxon>
    </lineage>
</organism>
<sequence>MFRSAGTELMFGEIKQKLHDFGVDFDVFFHEDSLHESGAVDRAVARLKELGHVFEEDGAVWLRTTTFGDDRDRVVIRSTASPPTSRATSATTSTSASAASSRTSSCWAPTTTATSAA</sequence>
<name>A0A251XGJ5_CLAMM</name>
<gene>
    <name evidence="2" type="primary">argS</name>
    <name evidence="2" type="ORF">CMMCAS07_14845</name>
</gene>
<evidence type="ECO:0000256" key="1">
    <source>
        <dbReference type="SAM" id="MobiDB-lite"/>
    </source>
</evidence>
<proteinExistence type="predicted"/>
<dbReference type="InterPro" id="IPR014729">
    <property type="entry name" value="Rossmann-like_a/b/a_fold"/>
</dbReference>
<feature type="compositionally biased region" description="Polar residues" evidence="1">
    <location>
        <begin position="106"/>
        <end position="117"/>
    </location>
</feature>
<dbReference type="Proteomes" id="UP000195062">
    <property type="component" value="Unassembled WGS sequence"/>
</dbReference>
<dbReference type="GO" id="GO:0016874">
    <property type="term" value="F:ligase activity"/>
    <property type="evidence" value="ECO:0007669"/>
    <property type="project" value="UniProtKB-KW"/>
</dbReference>
<accession>A0A251XGJ5</accession>
<dbReference type="EMBL" id="MDHH01000003">
    <property type="protein sequence ID" value="OUE01585.1"/>
    <property type="molecule type" value="Genomic_DNA"/>
</dbReference>
<dbReference type="SUPFAM" id="SSF52374">
    <property type="entry name" value="Nucleotidylyl transferase"/>
    <property type="match status" value="1"/>
</dbReference>
<dbReference type="Gene3D" id="3.40.50.620">
    <property type="entry name" value="HUPs"/>
    <property type="match status" value="1"/>
</dbReference>
<dbReference type="AlphaFoldDB" id="A0A251XGJ5"/>
<reference evidence="2 3" key="1">
    <citation type="submission" date="2016-08" db="EMBL/GenBank/DDBJ databases">
        <title>Genome sequence of Clavibacter michiganensis subsp. michiganensis strain CASJ007.</title>
        <authorList>
            <person name="Thapa S.P."/>
            <person name="Coaker G."/>
        </authorList>
    </citation>
    <scope>NUCLEOTIDE SEQUENCE [LARGE SCALE GENOMIC DNA]</scope>
    <source>
        <strain evidence="2">CASJ007</strain>
    </source>
</reference>
<feature type="region of interest" description="Disordered" evidence="1">
    <location>
        <begin position="75"/>
        <end position="117"/>
    </location>
</feature>
<feature type="compositionally biased region" description="Low complexity" evidence="1">
    <location>
        <begin position="77"/>
        <end position="105"/>
    </location>
</feature>
<keyword evidence="3" id="KW-1185">Reference proteome</keyword>
<evidence type="ECO:0000313" key="2">
    <source>
        <dbReference type="EMBL" id="OUE01585.1"/>
    </source>
</evidence>
<protein>
    <submittedName>
        <fullName evidence="2">Arginine--tRNA ligase</fullName>
    </submittedName>
</protein>
<keyword evidence="2" id="KW-0436">Ligase</keyword>
<evidence type="ECO:0000313" key="3">
    <source>
        <dbReference type="Proteomes" id="UP000195062"/>
    </source>
</evidence>